<dbReference type="EMBL" id="JASPKY010000010">
    <property type="protein sequence ID" value="KAK9753794.1"/>
    <property type="molecule type" value="Genomic_DNA"/>
</dbReference>
<protein>
    <submittedName>
        <fullName evidence="1">Uncharacterized protein</fullName>
    </submittedName>
</protein>
<keyword evidence="2" id="KW-1185">Reference proteome</keyword>
<evidence type="ECO:0000313" key="2">
    <source>
        <dbReference type="Proteomes" id="UP001458880"/>
    </source>
</evidence>
<name>A0AAW1N1L3_POPJA</name>
<sequence length="81" mass="9371">MIHHIKERNILQPESQVVGTTLRGDKSSIDTLLKKHFGLDWRDDPDLHIYKIIDRGIDPHTNDDNIIETGCIDEDPDELRV</sequence>
<dbReference type="AlphaFoldDB" id="A0AAW1N1L3"/>
<comment type="caution">
    <text evidence="1">The sequence shown here is derived from an EMBL/GenBank/DDBJ whole genome shotgun (WGS) entry which is preliminary data.</text>
</comment>
<organism evidence="1 2">
    <name type="scientific">Popillia japonica</name>
    <name type="common">Japanese beetle</name>
    <dbReference type="NCBI Taxonomy" id="7064"/>
    <lineage>
        <taxon>Eukaryota</taxon>
        <taxon>Metazoa</taxon>
        <taxon>Ecdysozoa</taxon>
        <taxon>Arthropoda</taxon>
        <taxon>Hexapoda</taxon>
        <taxon>Insecta</taxon>
        <taxon>Pterygota</taxon>
        <taxon>Neoptera</taxon>
        <taxon>Endopterygota</taxon>
        <taxon>Coleoptera</taxon>
        <taxon>Polyphaga</taxon>
        <taxon>Scarabaeiformia</taxon>
        <taxon>Scarabaeidae</taxon>
        <taxon>Rutelinae</taxon>
        <taxon>Popillia</taxon>
    </lineage>
</organism>
<reference evidence="1 2" key="1">
    <citation type="journal article" date="2024" name="BMC Genomics">
        <title>De novo assembly and annotation of Popillia japonica's genome with initial clues to its potential as an invasive pest.</title>
        <authorList>
            <person name="Cucini C."/>
            <person name="Boschi S."/>
            <person name="Funari R."/>
            <person name="Cardaioli E."/>
            <person name="Iannotti N."/>
            <person name="Marturano G."/>
            <person name="Paoli F."/>
            <person name="Bruttini M."/>
            <person name="Carapelli A."/>
            <person name="Frati F."/>
            <person name="Nardi F."/>
        </authorList>
    </citation>
    <scope>NUCLEOTIDE SEQUENCE [LARGE SCALE GENOMIC DNA]</scope>
    <source>
        <strain evidence="1">DMR45628</strain>
    </source>
</reference>
<proteinExistence type="predicted"/>
<accession>A0AAW1N1L3</accession>
<gene>
    <name evidence="1" type="ORF">QE152_g1754</name>
</gene>
<dbReference type="Proteomes" id="UP001458880">
    <property type="component" value="Unassembled WGS sequence"/>
</dbReference>
<evidence type="ECO:0000313" key="1">
    <source>
        <dbReference type="EMBL" id="KAK9753794.1"/>
    </source>
</evidence>